<keyword evidence="1" id="KW-0175">Coiled coil</keyword>
<proteinExistence type="predicted"/>
<evidence type="ECO:0000313" key="3">
    <source>
        <dbReference type="EMBL" id="SPC89754.1"/>
    </source>
</evidence>
<accession>A0A2N9FSN2</accession>
<feature type="region of interest" description="Disordered" evidence="2">
    <location>
        <begin position="250"/>
        <end position="356"/>
    </location>
</feature>
<dbReference type="AlphaFoldDB" id="A0A2N9FSN2"/>
<gene>
    <name evidence="3" type="ORF">FSB_LOCUS17636</name>
</gene>
<feature type="compositionally biased region" description="Basic and acidic residues" evidence="2">
    <location>
        <begin position="250"/>
        <end position="272"/>
    </location>
</feature>
<reference evidence="3" key="1">
    <citation type="submission" date="2018-02" db="EMBL/GenBank/DDBJ databases">
        <authorList>
            <person name="Cohen D.B."/>
            <person name="Kent A.D."/>
        </authorList>
    </citation>
    <scope>NUCLEOTIDE SEQUENCE</scope>
</reference>
<evidence type="ECO:0000256" key="1">
    <source>
        <dbReference type="SAM" id="Coils"/>
    </source>
</evidence>
<name>A0A2N9FSN2_FAGSY</name>
<feature type="compositionally biased region" description="Pro residues" evidence="2">
    <location>
        <begin position="347"/>
        <end position="356"/>
    </location>
</feature>
<protein>
    <submittedName>
        <fullName evidence="3">Uncharacterized protein</fullName>
    </submittedName>
</protein>
<organism evidence="3">
    <name type="scientific">Fagus sylvatica</name>
    <name type="common">Beechnut</name>
    <dbReference type="NCBI Taxonomy" id="28930"/>
    <lineage>
        <taxon>Eukaryota</taxon>
        <taxon>Viridiplantae</taxon>
        <taxon>Streptophyta</taxon>
        <taxon>Embryophyta</taxon>
        <taxon>Tracheophyta</taxon>
        <taxon>Spermatophyta</taxon>
        <taxon>Magnoliopsida</taxon>
        <taxon>eudicotyledons</taxon>
        <taxon>Gunneridae</taxon>
        <taxon>Pentapetalae</taxon>
        <taxon>rosids</taxon>
        <taxon>fabids</taxon>
        <taxon>Fagales</taxon>
        <taxon>Fagaceae</taxon>
        <taxon>Fagus</taxon>
    </lineage>
</organism>
<dbReference type="EMBL" id="OIVN01001093">
    <property type="protein sequence ID" value="SPC89754.1"/>
    <property type="molecule type" value="Genomic_DNA"/>
</dbReference>
<feature type="coiled-coil region" evidence="1">
    <location>
        <begin position="180"/>
        <end position="249"/>
    </location>
</feature>
<sequence length="356" mass="40104">MARAHRLAHLVNFDESMRKFREKYLVPDDVRLRYYSVNNLPLLNQDEILISVMSVVEGEVEEQAPRLKRARVVTEQTELPGPSSSDEIWAPEMTVAGDPVTTNHTVLDTSDVEFSARVAQALTRATCLPKDYQVWEDMSLGRMFRHISRGLVMATQGVHVAEAKAFDLHKRLKEKKVEHTKAMSNVLADAANNYETLEKKHFETINQMKEAEEKARTESEQRAKVEAELIQLQEKIKNLEAECIRSIGEAREEGKREGKQEGKQEAALKKVDIPASSDLLMRENTPLPYPKADLRESDKEDAEDEADEDDENDENEAEEVGDVQGDHVVDLTPILIEDPPASASPAPVDPDPPTEN</sequence>
<evidence type="ECO:0000256" key="2">
    <source>
        <dbReference type="SAM" id="MobiDB-lite"/>
    </source>
</evidence>
<feature type="compositionally biased region" description="Acidic residues" evidence="2">
    <location>
        <begin position="299"/>
        <end position="321"/>
    </location>
</feature>